<evidence type="ECO:0000313" key="16">
    <source>
        <dbReference type="Proteomes" id="UP001153069"/>
    </source>
</evidence>
<organism evidence="15 16">
    <name type="scientific">Seminavis robusta</name>
    <dbReference type="NCBI Taxonomy" id="568900"/>
    <lineage>
        <taxon>Eukaryota</taxon>
        <taxon>Sar</taxon>
        <taxon>Stramenopiles</taxon>
        <taxon>Ochrophyta</taxon>
        <taxon>Bacillariophyta</taxon>
        <taxon>Bacillariophyceae</taxon>
        <taxon>Bacillariophycidae</taxon>
        <taxon>Naviculales</taxon>
        <taxon>Naviculaceae</taxon>
        <taxon>Seminavis</taxon>
    </lineage>
</organism>
<dbReference type="Pfam" id="PF01433">
    <property type="entry name" value="Peptidase_M1"/>
    <property type="match status" value="1"/>
</dbReference>
<proteinExistence type="inferred from homology"/>
<evidence type="ECO:0000256" key="3">
    <source>
        <dbReference type="ARBA" id="ARBA00022670"/>
    </source>
</evidence>
<evidence type="ECO:0000256" key="9">
    <source>
        <dbReference type="PIRSR" id="PIRSR634016-3"/>
    </source>
</evidence>
<dbReference type="PANTHER" id="PTHR11533">
    <property type="entry name" value="PROTEASE M1 ZINC METALLOPROTEASE"/>
    <property type="match status" value="1"/>
</dbReference>
<dbReference type="EMBL" id="CAICTM010001217">
    <property type="protein sequence ID" value="CAB9521650.1"/>
    <property type="molecule type" value="Genomic_DNA"/>
</dbReference>
<dbReference type="InterPro" id="IPR027268">
    <property type="entry name" value="Peptidase_M4/M1_CTD_sf"/>
</dbReference>
<keyword evidence="2 11" id="KW-0031">Aminopeptidase</keyword>
<evidence type="ECO:0000259" key="13">
    <source>
        <dbReference type="Pfam" id="PF11838"/>
    </source>
</evidence>
<dbReference type="InterPro" id="IPR034016">
    <property type="entry name" value="M1_APN-typ"/>
</dbReference>
<name>A0A9N8HR20_9STRA</name>
<dbReference type="GO" id="GO:0043171">
    <property type="term" value="P:peptide catabolic process"/>
    <property type="evidence" value="ECO:0007669"/>
    <property type="project" value="TreeGrafter"/>
</dbReference>
<feature type="domain" description="ERAP1-like C-terminal" evidence="13">
    <location>
        <begin position="575"/>
        <end position="897"/>
    </location>
</feature>
<protein>
    <recommendedName>
        <fullName evidence="11">Aminopeptidase</fullName>
        <ecNumber evidence="11">3.4.11.-</ecNumber>
    </recommendedName>
</protein>
<dbReference type="Gene3D" id="1.25.50.20">
    <property type="match status" value="1"/>
</dbReference>
<evidence type="ECO:0000256" key="6">
    <source>
        <dbReference type="ARBA" id="ARBA00022833"/>
    </source>
</evidence>
<dbReference type="PRINTS" id="PR00756">
    <property type="entry name" value="ALADIPTASE"/>
</dbReference>
<dbReference type="GO" id="GO:0070006">
    <property type="term" value="F:metalloaminopeptidase activity"/>
    <property type="evidence" value="ECO:0007669"/>
    <property type="project" value="TreeGrafter"/>
</dbReference>
<keyword evidence="4 9" id="KW-0479">Metal-binding</keyword>
<keyword evidence="16" id="KW-1185">Reference proteome</keyword>
<comment type="caution">
    <text evidence="15">The sequence shown here is derived from an EMBL/GenBank/DDBJ whole genome shotgun (WGS) entry which is preliminary data.</text>
</comment>
<dbReference type="Pfam" id="PF17900">
    <property type="entry name" value="Peptidase_M1_N"/>
    <property type="match status" value="1"/>
</dbReference>
<dbReference type="InterPro" id="IPR042097">
    <property type="entry name" value="Aminopeptidase_N-like_N_sf"/>
</dbReference>
<dbReference type="Gene3D" id="2.60.40.1910">
    <property type="match status" value="1"/>
</dbReference>
<evidence type="ECO:0000256" key="5">
    <source>
        <dbReference type="ARBA" id="ARBA00022801"/>
    </source>
</evidence>
<evidence type="ECO:0000259" key="14">
    <source>
        <dbReference type="Pfam" id="PF17900"/>
    </source>
</evidence>
<dbReference type="InterPro" id="IPR014782">
    <property type="entry name" value="Peptidase_M1_dom"/>
</dbReference>
<comment type="cofactor">
    <cofactor evidence="9 11">
        <name>Zn(2+)</name>
        <dbReference type="ChEBI" id="CHEBI:29105"/>
    </cofactor>
    <text evidence="9 11">Binds 1 zinc ion per subunit.</text>
</comment>
<dbReference type="GO" id="GO:0005737">
    <property type="term" value="C:cytoplasm"/>
    <property type="evidence" value="ECO:0007669"/>
    <property type="project" value="TreeGrafter"/>
</dbReference>
<dbReference type="InterPro" id="IPR045357">
    <property type="entry name" value="Aminopeptidase_N-like_N"/>
</dbReference>
<keyword evidence="6 9" id="KW-0862">Zinc</keyword>
<dbReference type="InterPro" id="IPR050344">
    <property type="entry name" value="Peptidase_M1_aminopeptidases"/>
</dbReference>
<dbReference type="Proteomes" id="UP001153069">
    <property type="component" value="Unassembled WGS sequence"/>
</dbReference>
<dbReference type="EC" id="3.4.11.-" evidence="11"/>
<dbReference type="AlphaFoldDB" id="A0A9N8HR20"/>
<evidence type="ECO:0000256" key="8">
    <source>
        <dbReference type="PIRSR" id="PIRSR634016-1"/>
    </source>
</evidence>
<feature type="domain" description="Aminopeptidase N-like N-terminal" evidence="14">
    <location>
        <begin position="29"/>
        <end position="234"/>
    </location>
</feature>
<evidence type="ECO:0000256" key="2">
    <source>
        <dbReference type="ARBA" id="ARBA00022438"/>
    </source>
</evidence>
<dbReference type="GO" id="GO:0042277">
    <property type="term" value="F:peptide binding"/>
    <property type="evidence" value="ECO:0007669"/>
    <property type="project" value="TreeGrafter"/>
</dbReference>
<dbReference type="GO" id="GO:0016020">
    <property type="term" value="C:membrane"/>
    <property type="evidence" value="ECO:0007669"/>
    <property type="project" value="TreeGrafter"/>
</dbReference>
<gene>
    <name evidence="15" type="ORF">SEMRO_1219_G253390.1</name>
</gene>
<evidence type="ECO:0000313" key="15">
    <source>
        <dbReference type="EMBL" id="CAB9521650.1"/>
    </source>
</evidence>
<feature type="site" description="Transition state stabilizer" evidence="10">
    <location>
        <position position="427"/>
    </location>
</feature>
<dbReference type="SUPFAM" id="SSF55486">
    <property type="entry name" value="Metalloproteases ('zincins'), catalytic domain"/>
    <property type="match status" value="1"/>
</dbReference>
<feature type="active site" description="Proton acceptor" evidence="8">
    <location>
        <position position="342"/>
    </location>
</feature>
<evidence type="ECO:0000256" key="4">
    <source>
        <dbReference type="ARBA" id="ARBA00022723"/>
    </source>
</evidence>
<dbReference type="Gene3D" id="1.10.390.10">
    <property type="entry name" value="Neutral Protease Domain 2"/>
    <property type="match status" value="1"/>
</dbReference>
<evidence type="ECO:0000256" key="10">
    <source>
        <dbReference type="PIRSR" id="PIRSR634016-4"/>
    </source>
</evidence>
<evidence type="ECO:0000259" key="12">
    <source>
        <dbReference type="Pfam" id="PF01433"/>
    </source>
</evidence>
<dbReference type="OrthoDB" id="41092at2759"/>
<dbReference type="FunFam" id="1.10.390.10:FF:000001">
    <property type="entry name" value="Aminopeptidase"/>
    <property type="match status" value="1"/>
</dbReference>
<dbReference type="Pfam" id="PF11838">
    <property type="entry name" value="ERAP1_C"/>
    <property type="match status" value="1"/>
</dbReference>
<feature type="binding site" evidence="9">
    <location>
        <position position="345"/>
    </location>
    <ligand>
        <name>Zn(2+)</name>
        <dbReference type="ChEBI" id="CHEBI:29105"/>
        <note>catalytic</note>
    </ligand>
</feature>
<dbReference type="InterPro" id="IPR024571">
    <property type="entry name" value="ERAP1-like_C_dom"/>
</dbReference>
<accession>A0A9N8HR20</accession>
<comment type="similarity">
    <text evidence="1 11">Belongs to the peptidase M1 family.</text>
</comment>
<reference evidence="15" key="1">
    <citation type="submission" date="2020-06" db="EMBL/GenBank/DDBJ databases">
        <authorList>
            <consortium name="Plant Systems Biology data submission"/>
        </authorList>
    </citation>
    <scope>NUCLEOTIDE SEQUENCE</scope>
    <source>
        <strain evidence="15">D6</strain>
    </source>
</reference>
<dbReference type="CDD" id="cd09601">
    <property type="entry name" value="M1_APN-Q_like"/>
    <property type="match status" value="1"/>
</dbReference>
<dbReference type="GO" id="GO:0005615">
    <property type="term" value="C:extracellular space"/>
    <property type="evidence" value="ECO:0007669"/>
    <property type="project" value="TreeGrafter"/>
</dbReference>
<keyword evidence="7 11" id="KW-0482">Metalloprotease</keyword>
<evidence type="ECO:0000256" key="1">
    <source>
        <dbReference type="ARBA" id="ARBA00010136"/>
    </source>
</evidence>
<evidence type="ECO:0000256" key="7">
    <source>
        <dbReference type="ARBA" id="ARBA00023049"/>
    </source>
</evidence>
<keyword evidence="5 11" id="KW-0378">Hydrolase</keyword>
<dbReference type="PANTHER" id="PTHR11533:SF174">
    <property type="entry name" value="PUROMYCIN-SENSITIVE AMINOPEPTIDASE-RELATED"/>
    <property type="match status" value="1"/>
</dbReference>
<dbReference type="GO" id="GO:0006508">
    <property type="term" value="P:proteolysis"/>
    <property type="evidence" value="ECO:0007669"/>
    <property type="project" value="UniProtKB-KW"/>
</dbReference>
<dbReference type="GO" id="GO:0008270">
    <property type="term" value="F:zinc ion binding"/>
    <property type="evidence" value="ECO:0007669"/>
    <property type="project" value="UniProtKB-UniRule"/>
</dbReference>
<feature type="binding site" evidence="9">
    <location>
        <position position="364"/>
    </location>
    <ligand>
        <name>Zn(2+)</name>
        <dbReference type="ChEBI" id="CHEBI:29105"/>
        <note>catalytic</note>
    </ligand>
</feature>
<sequence>MMSTSSTTSSNSRPTMTVVNGRLPQIATPSHYDLTFTQVDLEGFTFSGTVVMSLTRSSTAEAVDHSSLVVHARELQLLSSTLTRKSDDSSFQAVEFRYQLHHETCEIVFDSSPWTTTSGPSNTDTECTLTMEFCGILNDQMAGFYRSQYTDLQGRCITMASTQFEPTDARRAFPCWDEPALKATFQMTVILPNHQLQAISNTPIISSHTTMSTSNQTLIKTVRFDKTPKMSTYLVALVIGQFDSISTTSPQSQIQTTVYTRPGKAAQGQFCLDTASQCLDFLQDTYGVPYPLGKSDLIGIADFAAGAMENWGCVTYREAKILVTAGTSTTMKRGIARTVCHELAHQWFGNLVTPEFWTQLWLKEGVARFMEFVALEHLFPEWKPWEEFVQSVYNLALSLDSLESSHPVEVVVTHSDEINEIFDAISYAKGASIIRMLCHYIGKQTFMDGMRLYLQRHAYGNTTSEDFWAALAEVSGKPCVKFMEPWTKLMGFPLLQLIQDDNNSKITMTTNQFRSSNTAASSTENTTTKEWPMPVTARVEGSDKVFGPWVLHGPDHDDSEAFLKQLEEWSAGNKWFKLNVDQHAFFRVNYTPQQWSRLANAMTSLSVTDQLGLVGDSFAAGKFGYASIVDSLKLVEGFGEHDTAEYVVWQELAGNLSTLASLYRSEPYYPQFQDYVKKLFAKQAGILGWESSPDESARTGTLRGSVLRMMGIANDAETKAEGYKRFMELTRMPSLEGAVSGDIQRVLFHLALKHDEATVFPALKRVVEEHAGLSPETQRDCLVVMGSVHDAKFHNEMLEYVFFSGKVRHQDVAFPLSALSGGSDQGGRATWNFFVQNYHKLRLMLGAGFLWRDVVGVSARGLRTLKEAQEAEDFFKDPKHPVGSGARRLQQALEVVRNQAGRIERDREALTKFFQA</sequence>
<feature type="domain" description="Peptidase M1 membrane alanine aminopeptidase" evidence="12">
    <location>
        <begin position="271"/>
        <end position="486"/>
    </location>
</feature>
<evidence type="ECO:0000256" key="11">
    <source>
        <dbReference type="RuleBase" id="RU364040"/>
    </source>
</evidence>
<dbReference type="InterPro" id="IPR001930">
    <property type="entry name" value="Peptidase_M1"/>
</dbReference>
<dbReference type="SUPFAM" id="SSF63737">
    <property type="entry name" value="Leukotriene A4 hydrolase N-terminal domain"/>
    <property type="match status" value="1"/>
</dbReference>
<feature type="binding site" evidence="9">
    <location>
        <position position="341"/>
    </location>
    <ligand>
        <name>Zn(2+)</name>
        <dbReference type="ChEBI" id="CHEBI:29105"/>
        <note>catalytic</note>
    </ligand>
</feature>
<keyword evidence="3 11" id="KW-0645">Protease</keyword>
<dbReference type="Gene3D" id="2.60.40.1730">
    <property type="entry name" value="tricorn interacting facor f3 domain"/>
    <property type="match status" value="1"/>
</dbReference>